<dbReference type="CDD" id="cd00637">
    <property type="entry name" value="7tm_classA_rhodopsin-like"/>
    <property type="match status" value="1"/>
</dbReference>
<evidence type="ECO:0000256" key="1">
    <source>
        <dbReference type="SAM" id="MobiDB-lite"/>
    </source>
</evidence>
<gene>
    <name evidence="4" type="ORF">CYNAS_LOCUS20107</name>
</gene>
<reference evidence="4" key="1">
    <citation type="submission" date="2023-07" db="EMBL/GenBank/DDBJ databases">
        <authorList>
            <consortium name="CYATHOMIX"/>
        </authorList>
    </citation>
    <scope>NUCLEOTIDE SEQUENCE</scope>
    <source>
        <strain evidence="4">N/A</strain>
    </source>
</reference>
<feature type="region of interest" description="Disordered" evidence="1">
    <location>
        <begin position="1"/>
        <end position="21"/>
    </location>
</feature>
<feature type="transmembrane region" description="Helical" evidence="2">
    <location>
        <begin position="185"/>
        <end position="205"/>
    </location>
</feature>
<evidence type="ECO:0000313" key="4">
    <source>
        <dbReference type="EMBL" id="CAJ0608124.1"/>
    </source>
</evidence>
<dbReference type="Pfam" id="PF10328">
    <property type="entry name" value="7TM_GPCR_Srx"/>
    <property type="match status" value="1"/>
</dbReference>
<evidence type="ECO:0000259" key="3">
    <source>
        <dbReference type="Pfam" id="PF10328"/>
    </source>
</evidence>
<feature type="transmembrane region" description="Helical" evidence="2">
    <location>
        <begin position="134"/>
        <end position="153"/>
    </location>
</feature>
<dbReference type="EMBL" id="CATQJL010000316">
    <property type="protein sequence ID" value="CAJ0608124.1"/>
    <property type="molecule type" value="Genomic_DNA"/>
</dbReference>
<name>A0AA36HC71_CYLNA</name>
<proteinExistence type="predicted"/>
<dbReference type="InterPro" id="IPR019430">
    <property type="entry name" value="7TM_GPCR_serpentine_rcpt_Srx"/>
</dbReference>
<feature type="transmembrane region" description="Helical" evidence="2">
    <location>
        <begin position="267"/>
        <end position="291"/>
    </location>
</feature>
<keyword evidence="2" id="KW-0472">Membrane</keyword>
<evidence type="ECO:0000313" key="5">
    <source>
        <dbReference type="Proteomes" id="UP001176961"/>
    </source>
</evidence>
<protein>
    <recommendedName>
        <fullName evidence="3">7TM GPCR serpentine receptor class x (Srx) domain-containing protein</fullName>
    </recommendedName>
</protein>
<dbReference type="SUPFAM" id="SSF81321">
    <property type="entry name" value="Family A G protein-coupled receptor-like"/>
    <property type="match status" value="1"/>
</dbReference>
<dbReference type="AlphaFoldDB" id="A0AA36HC71"/>
<sequence>MSENAHHPLIARRQRGDPEVNPDSILNEVNTFSSMTTNVSVTAPSCLDYIETMLVLTVHWSNGLVLCGGRFPLQSSHFHKQCDEVIAMKLSWFKILIVSLFLQNAAQACLSMVMFVAITFPLKYRLWFTQNSTTLMLLIITCIPLPYWGIYFIDTCNFFYDHYLRIWKFGTQPCSVFLSKYIDMVYNITLFVAVAVLDTSTLLRLRIIRKSTQNRTQKGNHHLMRDEKKRQHKKETDLFVQAFLTSCVYFLMLICFHVISVHASEGFFLFLSTTFVWELSHTLGGAILIWFNPEIRRHLSGANEFIRFLSNPTSTLNVLHITSQKLSNK</sequence>
<evidence type="ECO:0000256" key="2">
    <source>
        <dbReference type="SAM" id="Phobius"/>
    </source>
</evidence>
<comment type="caution">
    <text evidence="4">The sequence shown here is derived from an EMBL/GenBank/DDBJ whole genome shotgun (WGS) entry which is preliminary data.</text>
</comment>
<feature type="domain" description="7TM GPCR serpentine receptor class x (Srx)" evidence="3">
    <location>
        <begin position="96"/>
        <end position="292"/>
    </location>
</feature>
<dbReference type="PANTHER" id="PTHR23017">
    <property type="entry name" value="SERPENTINE RECEPTOR, CLASS X"/>
    <property type="match status" value="1"/>
</dbReference>
<organism evidence="4 5">
    <name type="scientific">Cylicocyclus nassatus</name>
    <name type="common">Nematode worm</name>
    <dbReference type="NCBI Taxonomy" id="53992"/>
    <lineage>
        <taxon>Eukaryota</taxon>
        <taxon>Metazoa</taxon>
        <taxon>Ecdysozoa</taxon>
        <taxon>Nematoda</taxon>
        <taxon>Chromadorea</taxon>
        <taxon>Rhabditida</taxon>
        <taxon>Rhabditina</taxon>
        <taxon>Rhabditomorpha</taxon>
        <taxon>Strongyloidea</taxon>
        <taxon>Strongylidae</taxon>
        <taxon>Cylicocyclus</taxon>
    </lineage>
</organism>
<keyword evidence="5" id="KW-1185">Reference proteome</keyword>
<dbReference type="Proteomes" id="UP001176961">
    <property type="component" value="Unassembled WGS sequence"/>
</dbReference>
<feature type="transmembrane region" description="Helical" evidence="2">
    <location>
        <begin position="238"/>
        <end position="261"/>
    </location>
</feature>
<keyword evidence="2" id="KW-1133">Transmembrane helix</keyword>
<dbReference type="Gene3D" id="1.20.1070.10">
    <property type="entry name" value="Rhodopsin 7-helix transmembrane proteins"/>
    <property type="match status" value="1"/>
</dbReference>
<keyword evidence="2" id="KW-0812">Transmembrane</keyword>
<accession>A0AA36HC71</accession>
<feature type="transmembrane region" description="Helical" evidence="2">
    <location>
        <begin position="95"/>
        <end position="122"/>
    </location>
</feature>
<dbReference type="PANTHER" id="PTHR23017:SF3">
    <property type="entry name" value="G-PROTEIN COUPLED RECEPTORS FAMILY 1 PROFILE DOMAIN-CONTAINING PROTEIN"/>
    <property type="match status" value="1"/>
</dbReference>